<dbReference type="InterPro" id="IPR050879">
    <property type="entry name" value="Acyltransferase_3"/>
</dbReference>
<feature type="transmembrane region" description="Helical" evidence="9">
    <location>
        <begin position="173"/>
        <end position="194"/>
    </location>
</feature>
<evidence type="ECO:0000256" key="3">
    <source>
        <dbReference type="ARBA" id="ARBA00022475"/>
    </source>
</evidence>
<evidence type="ECO:0000313" key="12">
    <source>
        <dbReference type="Proteomes" id="UP000245634"/>
    </source>
</evidence>
<feature type="transmembrane region" description="Helical" evidence="9">
    <location>
        <begin position="270"/>
        <end position="289"/>
    </location>
</feature>
<dbReference type="InterPro" id="IPR002656">
    <property type="entry name" value="Acyl_transf_3_dom"/>
</dbReference>
<dbReference type="GO" id="GO:0016747">
    <property type="term" value="F:acyltransferase activity, transferring groups other than amino-acyl groups"/>
    <property type="evidence" value="ECO:0007669"/>
    <property type="project" value="InterPro"/>
</dbReference>
<evidence type="ECO:0000256" key="6">
    <source>
        <dbReference type="ARBA" id="ARBA00022989"/>
    </source>
</evidence>
<evidence type="ECO:0000256" key="1">
    <source>
        <dbReference type="ARBA" id="ARBA00004651"/>
    </source>
</evidence>
<evidence type="ECO:0000256" key="4">
    <source>
        <dbReference type="ARBA" id="ARBA00022679"/>
    </source>
</evidence>
<dbReference type="AlphaFoldDB" id="A0A316D5W9"/>
<dbReference type="EMBL" id="QGGL01000013">
    <property type="protein sequence ID" value="PWK09650.1"/>
    <property type="molecule type" value="Genomic_DNA"/>
</dbReference>
<dbReference type="CDD" id="cd01840">
    <property type="entry name" value="SGNH_hydrolase_yrhL_like"/>
    <property type="match status" value="1"/>
</dbReference>
<keyword evidence="8" id="KW-0012">Acyltransferase</keyword>
<accession>A0A316D5W9</accession>
<feature type="transmembrane region" description="Helical" evidence="9">
    <location>
        <begin position="239"/>
        <end position="258"/>
    </location>
</feature>
<dbReference type="SUPFAM" id="SSF52266">
    <property type="entry name" value="SGNH hydrolase"/>
    <property type="match status" value="1"/>
</dbReference>
<dbReference type="GO" id="GO:0009103">
    <property type="term" value="P:lipopolysaccharide biosynthetic process"/>
    <property type="evidence" value="ECO:0007669"/>
    <property type="project" value="TreeGrafter"/>
</dbReference>
<dbReference type="PANTHER" id="PTHR23028">
    <property type="entry name" value="ACETYLTRANSFERASE"/>
    <property type="match status" value="1"/>
</dbReference>
<keyword evidence="7 9" id="KW-0472">Membrane</keyword>
<feature type="transmembrane region" description="Helical" evidence="9">
    <location>
        <begin position="37"/>
        <end position="62"/>
    </location>
</feature>
<feature type="transmembrane region" description="Helical" evidence="9">
    <location>
        <begin position="333"/>
        <end position="354"/>
    </location>
</feature>
<dbReference type="GO" id="GO:0005886">
    <property type="term" value="C:plasma membrane"/>
    <property type="evidence" value="ECO:0007669"/>
    <property type="project" value="UniProtKB-SubCell"/>
</dbReference>
<comment type="subcellular location">
    <subcellularLocation>
        <location evidence="1">Cell membrane</location>
        <topology evidence="1">Multi-pass membrane protein</topology>
    </subcellularLocation>
</comment>
<evidence type="ECO:0000256" key="2">
    <source>
        <dbReference type="ARBA" id="ARBA00007400"/>
    </source>
</evidence>
<evidence type="ECO:0000256" key="9">
    <source>
        <dbReference type="SAM" id="Phobius"/>
    </source>
</evidence>
<dbReference type="Gene3D" id="3.40.50.1110">
    <property type="entry name" value="SGNH hydrolase"/>
    <property type="match status" value="1"/>
</dbReference>
<evidence type="ECO:0000256" key="8">
    <source>
        <dbReference type="ARBA" id="ARBA00023315"/>
    </source>
</evidence>
<evidence type="ECO:0000256" key="7">
    <source>
        <dbReference type="ARBA" id="ARBA00023136"/>
    </source>
</evidence>
<dbReference type="RefSeq" id="WP_109690156.1">
    <property type="nucleotide sequence ID" value="NZ_QGGL01000013.1"/>
</dbReference>
<dbReference type="InterPro" id="IPR036514">
    <property type="entry name" value="SGNH_hydro_sf"/>
</dbReference>
<keyword evidence="12" id="KW-1185">Reference proteome</keyword>
<evidence type="ECO:0000259" key="10">
    <source>
        <dbReference type="Pfam" id="PF01757"/>
    </source>
</evidence>
<comment type="similarity">
    <text evidence="2">Belongs to the acyltransferase 3 family.</text>
</comment>
<protein>
    <submittedName>
        <fullName evidence="11">Peptidoglycan-N-acetylmuramate O-acetyltransferase</fullName>
    </submittedName>
</protein>
<feature type="transmembrane region" description="Helical" evidence="9">
    <location>
        <begin position="366"/>
        <end position="389"/>
    </location>
</feature>
<feature type="domain" description="Acyltransferase 3" evidence="10">
    <location>
        <begin position="15"/>
        <end position="353"/>
    </location>
</feature>
<evidence type="ECO:0000256" key="5">
    <source>
        <dbReference type="ARBA" id="ARBA00022692"/>
    </source>
</evidence>
<keyword evidence="5 9" id="KW-0812">Transmembrane</keyword>
<dbReference type="PANTHER" id="PTHR23028:SF53">
    <property type="entry name" value="ACYL_TRANSF_3 DOMAIN-CONTAINING PROTEIN"/>
    <property type="match status" value="1"/>
</dbReference>
<reference evidence="11 12" key="1">
    <citation type="submission" date="2018-05" db="EMBL/GenBank/DDBJ databases">
        <title>Genomic Encyclopedia of Type Strains, Phase IV (KMG-IV): sequencing the most valuable type-strain genomes for metagenomic binning, comparative biology and taxonomic classification.</title>
        <authorList>
            <person name="Goeker M."/>
        </authorList>
    </citation>
    <scope>NUCLEOTIDE SEQUENCE [LARGE SCALE GENOMIC DNA]</scope>
    <source>
        <strain evidence="11 12">DSM 18773</strain>
    </source>
</reference>
<proteinExistence type="inferred from homology"/>
<dbReference type="Proteomes" id="UP000245634">
    <property type="component" value="Unassembled WGS sequence"/>
</dbReference>
<comment type="caution">
    <text evidence="11">The sequence shown here is derived from an EMBL/GenBank/DDBJ whole genome shotgun (WGS) entry which is preliminary data.</text>
</comment>
<feature type="transmembrane region" description="Helical" evidence="9">
    <location>
        <begin position="209"/>
        <end position="227"/>
    </location>
</feature>
<feature type="transmembrane region" description="Helical" evidence="9">
    <location>
        <begin position="83"/>
        <end position="101"/>
    </location>
</feature>
<feature type="transmembrane region" description="Helical" evidence="9">
    <location>
        <begin position="145"/>
        <end position="166"/>
    </location>
</feature>
<sequence length="584" mass="63682">MSHPLQGQVNGRYMAGLDGLRALAVLAVLAYHLNPEWAPGGLLGVGVFLVLSGYLITDILAAQWNRLGRLDLQDFWMRRVRRLLPAMLFVLVVVFVWVAIFRSSQLPSMWGDGLASVLYINNWWLIFHDVSYFEKFGPSSPLGHLWSLAVEEQFYLVWPFLLLVGLRFVRKKGWLLALLLTGAAASALAMALLYQPGTDPSRVYYGTDTRAFALLIGAALALVWPSGELKATVSPQVRLTLDLAGGTGLLVLLAMMLWSNQYQESLYRGGLVLVSVASAATVAMLAHPASRLAKGLSWEPLRWLGVRSYGIYLWHYPVVVLSSPTVDTGGFDFFRAALQVVASIGLAALSWALIEKPIRYREPAKVVSYRILTAFAVVALSIASLAVALPTPQPKPATDAVAVVASVTPPEPISEPASPPPKHLMPPSGEGVLALGDSVMLDAEPFLQELLPGIVIDAQIGRQLYEMPAVVERIKSEGKLGSRVIIQTGTNGPFSKEQLQSLLDSLGPLQQVILVNTRVPRPWESVVNTTLKEVAVANPHTTFVDWHHDSEGKDAYFYPDGVHLNPEGATYYAKLLANAVEVAD</sequence>
<feature type="transmembrane region" description="Helical" evidence="9">
    <location>
        <begin position="301"/>
        <end position="321"/>
    </location>
</feature>
<gene>
    <name evidence="11" type="ORF">C7459_11385</name>
</gene>
<keyword evidence="3" id="KW-1003">Cell membrane</keyword>
<evidence type="ECO:0000313" key="11">
    <source>
        <dbReference type="EMBL" id="PWK09650.1"/>
    </source>
</evidence>
<keyword evidence="6 9" id="KW-1133">Transmembrane helix</keyword>
<feature type="transmembrane region" description="Helical" evidence="9">
    <location>
        <begin position="12"/>
        <end position="31"/>
    </location>
</feature>
<dbReference type="OrthoDB" id="9796461at2"/>
<keyword evidence="4 11" id="KW-0808">Transferase</keyword>
<dbReference type="Pfam" id="PF01757">
    <property type="entry name" value="Acyl_transf_3"/>
    <property type="match status" value="1"/>
</dbReference>
<name>A0A316D5W9_9BACL</name>
<organism evidence="11 12">
    <name type="scientific">Tumebacillus permanentifrigoris</name>
    <dbReference type="NCBI Taxonomy" id="378543"/>
    <lineage>
        <taxon>Bacteria</taxon>
        <taxon>Bacillati</taxon>
        <taxon>Bacillota</taxon>
        <taxon>Bacilli</taxon>
        <taxon>Bacillales</taxon>
        <taxon>Alicyclobacillaceae</taxon>
        <taxon>Tumebacillus</taxon>
    </lineage>
</organism>